<reference evidence="1 2" key="1">
    <citation type="journal article" date="2012" name="Proc. Natl. Acad. Sci. U.S.A.">
        <title>Comparative genomics of Ceriporiopsis subvermispora and Phanerochaete chrysosporium provide insight into selective ligninolysis.</title>
        <authorList>
            <person name="Fernandez-Fueyo E."/>
            <person name="Ruiz-Duenas F.J."/>
            <person name="Ferreira P."/>
            <person name="Floudas D."/>
            <person name="Hibbett D.S."/>
            <person name="Canessa P."/>
            <person name="Larrondo L.F."/>
            <person name="James T.Y."/>
            <person name="Seelenfreund D."/>
            <person name="Lobos S."/>
            <person name="Polanco R."/>
            <person name="Tello M."/>
            <person name="Honda Y."/>
            <person name="Watanabe T."/>
            <person name="Watanabe T."/>
            <person name="Ryu J.S."/>
            <person name="Kubicek C.P."/>
            <person name="Schmoll M."/>
            <person name="Gaskell J."/>
            <person name="Hammel K.E."/>
            <person name="St John F.J."/>
            <person name="Vanden Wymelenberg A."/>
            <person name="Sabat G."/>
            <person name="Splinter BonDurant S."/>
            <person name="Syed K."/>
            <person name="Yadav J.S."/>
            <person name="Doddapaneni H."/>
            <person name="Subramanian V."/>
            <person name="Lavin J.L."/>
            <person name="Oguiza J.A."/>
            <person name="Perez G."/>
            <person name="Pisabarro A.G."/>
            <person name="Ramirez L."/>
            <person name="Santoyo F."/>
            <person name="Master E."/>
            <person name="Coutinho P.M."/>
            <person name="Henrissat B."/>
            <person name="Lombard V."/>
            <person name="Magnuson J.K."/>
            <person name="Kuees U."/>
            <person name="Hori C."/>
            <person name="Igarashi K."/>
            <person name="Samejima M."/>
            <person name="Held B.W."/>
            <person name="Barry K.W."/>
            <person name="LaButti K.M."/>
            <person name="Lapidus A."/>
            <person name="Lindquist E.A."/>
            <person name="Lucas S.M."/>
            <person name="Riley R."/>
            <person name="Salamov A.A."/>
            <person name="Hoffmeister D."/>
            <person name="Schwenk D."/>
            <person name="Hadar Y."/>
            <person name="Yarden O."/>
            <person name="de Vries R.P."/>
            <person name="Wiebenga A."/>
            <person name="Stenlid J."/>
            <person name="Eastwood D."/>
            <person name="Grigoriev I.V."/>
            <person name="Berka R.M."/>
            <person name="Blanchette R.A."/>
            <person name="Kersten P."/>
            <person name="Martinez A.T."/>
            <person name="Vicuna R."/>
            <person name="Cullen D."/>
        </authorList>
    </citation>
    <scope>NUCLEOTIDE SEQUENCE [LARGE SCALE GENOMIC DNA]</scope>
    <source>
        <strain evidence="1 2">B</strain>
    </source>
</reference>
<keyword evidence="2" id="KW-1185">Reference proteome</keyword>
<dbReference type="AlphaFoldDB" id="M2QZZ3"/>
<dbReference type="OrthoDB" id="10470449at2759"/>
<evidence type="ECO:0000313" key="2">
    <source>
        <dbReference type="Proteomes" id="UP000016930"/>
    </source>
</evidence>
<gene>
    <name evidence="1" type="ORF">CERSUDRAFT_100240</name>
</gene>
<name>M2QZZ3_CERS8</name>
<dbReference type="HOGENOM" id="CLU_1147070_0_0_1"/>
<accession>M2QZZ3</accession>
<dbReference type="EMBL" id="KB445817">
    <property type="protein sequence ID" value="EMD31567.1"/>
    <property type="molecule type" value="Genomic_DNA"/>
</dbReference>
<protein>
    <submittedName>
        <fullName evidence="1">Uncharacterized protein</fullName>
    </submittedName>
</protein>
<evidence type="ECO:0000313" key="1">
    <source>
        <dbReference type="EMBL" id="EMD31567.1"/>
    </source>
</evidence>
<organism evidence="1 2">
    <name type="scientific">Ceriporiopsis subvermispora (strain B)</name>
    <name type="common">White-rot fungus</name>
    <name type="synonym">Gelatoporia subvermispora</name>
    <dbReference type="NCBI Taxonomy" id="914234"/>
    <lineage>
        <taxon>Eukaryota</taxon>
        <taxon>Fungi</taxon>
        <taxon>Dikarya</taxon>
        <taxon>Basidiomycota</taxon>
        <taxon>Agaricomycotina</taxon>
        <taxon>Agaricomycetes</taxon>
        <taxon>Polyporales</taxon>
        <taxon>Gelatoporiaceae</taxon>
        <taxon>Gelatoporia</taxon>
    </lineage>
</organism>
<proteinExistence type="predicted"/>
<dbReference type="Proteomes" id="UP000016930">
    <property type="component" value="Unassembled WGS sequence"/>
</dbReference>
<sequence>MTSPATKRTLAKAMVSLMPRLTDMTLAKFYRICSKFIMDNLDDHLASEVIVNGVQLGARVMQDSQSQIALISTLLADVHQSCWWTPSMIEDNAPAIGPVNHQFIRRLLSQTSFFIRSELSAQGKTPRKESVGRAFARFCIAMHLSRLLPAACYSKHAKSDVHTLVQDATRQNLFENLLPTQYQEAGQIAKKFRSLDGEWVATTIVRNSWRYSGVGNKWILECDAAVRRGPRVAWYAVDPEQV</sequence>